<accession>A0A2G9YXU0</accession>
<feature type="non-terminal residue" evidence="1">
    <location>
        <position position="71"/>
    </location>
</feature>
<dbReference type="Proteomes" id="UP000229952">
    <property type="component" value="Unassembled WGS sequence"/>
</dbReference>
<evidence type="ECO:0000313" key="1">
    <source>
        <dbReference type="EMBL" id="PIP24068.1"/>
    </source>
</evidence>
<gene>
    <name evidence="1" type="ORF">COX35_02795</name>
</gene>
<proteinExistence type="predicted"/>
<sequence>MNELKKELAYRIYSFLETPKKAKKIAEKLSDKDLEKIENGMFKLFKELAEEFGYGYCDICKKIYPEECAEI</sequence>
<name>A0A2G9YXU0_9BACT</name>
<dbReference type="AlphaFoldDB" id="A0A2G9YXU0"/>
<organism evidence="1 2">
    <name type="scientific">Candidatus Nealsonbacteria bacterium CG23_combo_of_CG06-09_8_20_14_all_37_18</name>
    <dbReference type="NCBI Taxonomy" id="1974720"/>
    <lineage>
        <taxon>Bacteria</taxon>
        <taxon>Candidatus Nealsoniibacteriota</taxon>
    </lineage>
</organism>
<evidence type="ECO:0000313" key="2">
    <source>
        <dbReference type="Proteomes" id="UP000229952"/>
    </source>
</evidence>
<reference evidence="1 2" key="1">
    <citation type="submission" date="2017-09" db="EMBL/GenBank/DDBJ databases">
        <title>Depth-based differentiation of microbial function through sediment-hosted aquifers and enrichment of novel symbionts in the deep terrestrial subsurface.</title>
        <authorList>
            <person name="Probst A.J."/>
            <person name="Ladd B."/>
            <person name="Jarett J.K."/>
            <person name="Geller-Mcgrath D.E."/>
            <person name="Sieber C.M."/>
            <person name="Emerson J.B."/>
            <person name="Anantharaman K."/>
            <person name="Thomas B.C."/>
            <person name="Malmstrom R."/>
            <person name="Stieglmeier M."/>
            <person name="Klingl A."/>
            <person name="Woyke T."/>
            <person name="Ryan C.M."/>
            <person name="Banfield J.F."/>
        </authorList>
    </citation>
    <scope>NUCLEOTIDE SEQUENCE [LARGE SCALE GENOMIC DNA]</scope>
    <source>
        <strain evidence="1">CG23_combo_of_CG06-09_8_20_14_all_37_18</strain>
    </source>
</reference>
<protein>
    <submittedName>
        <fullName evidence="1">Uncharacterized protein</fullName>
    </submittedName>
</protein>
<dbReference type="EMBL" id="PCRQ01000079">
    <property type="protein sequence ID" value="PIP24068.1"/>
    <property type="molecule type" value="Genomic_DNA"/>
</dbReference>
<comment type="caution">
    <text evidence="1">The sequence shown here is derived from an EMBL/GenBank/DDBJ whole genome shotgun (WGS) entry which is preliminary data.</text>
</comment>